<evidence type="ECO:0000256" key="3">
    <source>
        <dbReference type="ARBA" id="ARBA00022730"/>
    </source>
</evidence>
<dbReference type="NCBIfam" id="TIGR00029">
    <property type="entry name" value="S20"/>
    <property type="match status" value="1"/>
</dbReference>
<dbReference type="PANTHER" id="PTHR33398">
    <property type="entry name" value="30S RIBOSOMAL PROTEIN S20"/>
    <property type="match status" value="1"/>
</dbReference>
<accession>A0A3B0ZLG3</accession>
<dbReference type="GO" id="GO:0003735">
    <property type="term" value="F:structural constituent of ribosome"/>
    <property type="evidence" value="ECO:0007669"/>
    <property type="project" value="InterPro"/>
</dbReference>
<comment type="similarity">
    <text evidence="2">Belongs to the bacterial ribosomal protein bS20 family.</text>
</comment>
<dbReference type="EMBL" id="UOFQ01000120">
    <property type="protein sequence ID" value="VAW89083.1"/>
    <property type="molecule type" value="Genomic_DNA"/>
</dbReference>
<dbReference type="AlphaFoldDB" id="A0A3B0ZLG3"/>
<keyword evidence="5 8" id="KW-0689">Ribosomal protein</keyword>
<name>A0A3B0ZLG3_9ZZZZ</name>
<evidence type="ECO:0000256" key="2">
    <source>
        <dbReference type="ARBA" id="ARBA00007634"/>
    </source>
</evidence>
<protein>
    <submittedName>
        <fullName evidence="8">SSU ribosomal protein S20p</fullName>
    </submittedName>
</protein>
<dbReference type="InterPro" id="IPR002583">
    <property type="entry name" value="Ribosomal_bS20"/>
</dbReference>
<comment type="function">
    <text evidence="1">Binds directly to 16S ribosomal RNA.</text>
</comment>
<sequence length="86" mass="9602">MANSAQAKKRAKQAEKSRIHNASMRSEMRTATKKVVNAIAAGEKTQAEEAFKIARPILDVMARKGIIDMNKAARQKSRMNKHIHAM</sequence>
<dbReference type="Pfam" id="PF01649">
    <property type="entry name" value="Ribosomal_S20p"/>
    <property type="match status" value="1"/>
</dbReference>
<dbReference type="PANTHER" id="PTHR33398:SF1">
    <property type="entry name" value="SMALL RIBOSOMAL SUBUNIT PROTEIN BS20C"/>
    <property type="match status" value="1"/>
</dbReference>
<evidence type="ECO:0000256" key="7">
    <source>
        <dbReference type="SAM" id="MobiDB-lite"/>
    </source>
</evidence>
<evidence type="ECO:0000313" key="8">
    <source>
        <dbReference type="EMBL" id="VAW89083.1"/>
    </source>
</evidence>
<dbReference type="Gene3D" id="1.20.58.110">
    <property type="entry name" value="Ribosomal protein S20"/>
    <property type="match status" value="1"/>
</dbReference>
<evidence type="ECO:0000256" key="4">
    <source>
        <dbReference type="ARBA" id="ARBA00022884"/>
    </source>
</evidence>
<proteinExistence type="inferred from homology"/>
<evidence type="ECO:0000256" key="5">
    <source>
        <dbReference type="ARBA" id="ARBA00022980"/>
    </source>
</evidence>
<gene>
    <name evidence="8" type="ORF">MNBD_GAMMA17-2190</name>
</gene>
<dbReference type="HAMAP" id="MF_00500">
    <property type="entry name" value="Ribosomal_bS20"/>
    <property type="match status" value="1"/>
</dbReference>
<dbReference type="GO" id="GO:0070181">
    <property type="term" value="F:small ribosomal subunit rRNA binding"/>
    <property type="evidence" value="ECO:0007669"/>
    <property type="project" value="TreeGrafter"/>
</dbReference>
<organism evidence="8">
    <name type="scientific">hydrothermal vent metagenome</name>
    <dbReference type="NCBI Taxonomy" id="652676"/>
    <lineage>
        <taxon>unclassified sequences</taxon>
        <taxon>metagenomes</taxon>
        <taxon>ecological metagenomes</taxon>
    </lineage>
</organism>
<reference evidence="8" key="1">
    <citation type="submission" date="2018-06" db="EMBL/GenBank/DDBJ databases">
        <authorList>
            <person name="Zhirakovskaya E."/>
        </authorList>
    </citation>
    <scope>NUCLEOTIDE SEQUENCE</scope>
</reference>
<dbReference type="SUPFAM" id="SSF46992">
    <property type="entry name" value="Ribosomal protein S20"/>
    <property type="match status" value="1"/>
</dbReference>
<evidence type="ECO:0000256" key="1">
    <source>
        <dbReference type="ARBA" id="ARBA00003134"/>
    </source>
</evidence>
<dbReference type="GO" id="GO:0005829">
    <property type="term" value="C:cytosol"/>
    <property type="evidence" value="ECO:0007669"/>
    <property type="project" value="TreeGrafter"/>
</dbReference>
<feature type="region of interest" description="Disordered" evidence="7">
    <location>
        <begin position="1"/>
        <end position="30"/>
    </location>
</feature>
<evidence type="ECO:0000256" key="6">
    <source>
        <dbReference type="ARBA" id="ARBA00023274"/>
    </source>
</evidence>
<keyword evidence="6" id="KW-0687">Ribonucleoprotein</keyword>
<keyword evidence="3" id="KW-0699">rRNA-binding</keyword>
<dbReference type="InterPro" id="IPR036510">
    <property type="entry name" value="Ribosomal_bS20_sf"/>
</dbReference>
<dbReference type="GO" id="GO:0006412">
    <property type="term" value="P:translation"/>
    <property type="evidence" value="ECO:0007669"/>
    <property type="project" value="InterPro"/>
</dbReference>
<keyword evidence="4" id="KW-0694">RNA-binding</keyword>
<dbReference type="FunFam" id="1.20.58.110:FF:000001">
    <property type="entry name" value="30S ribosomal protein S20"/>
    <property type="match status" value="1"/>
</dbReference>
<dbReference type="GO" id="GO:0015935">
    <property type="term" value="C:small ribosomal subunit"/>
    <property type="evidence" value="ECO:0007669"/>
    <property type="project" value="TreeGrafter"/>
</dbReference>